<keyword evidence="1" id="KW-0812">Transmembrane</keyword>
<feature type="transmembrane region" description="Helical" evidence="1">
    <location>
        <begin position="48"/>
        <end position="64"/>
    </location>
</feature>
<dbReference type="AlphaFoldDB" id="A0A293MGQ1"/>
<accession>A0A293MGQ1</accession>
<organism evidence="2">
    <name type="scientific">Ornithodoros erraticus</name>
    <name type="common">European soft tick</name>
    <name type="synonym">Alectorobius erraticus</name>
    <dbReference type="NCBI Taxonomy" id="265619"/>
    <lineage>
        <taxon>Eukaryota</taxon>
        <taxon>Metazoa</taxon>
        <taxon>Ecdysozoa</taxon>
        <taxon>Arthropoda</taxon>
        <taxon>Chelicerata</taxon>
        <taxon>Arachnida</taxon>
        <taxon>Acari</taxon>
        <taxon>Parasitiformes</taxon>
        <taxon>Ixodida</taxon>
        <taxon>Ixodoidea</taxon>
        <taxon>Argasidae</taxon>
        <taxon>Ornithodorinae</taxon>
        <taxon>Ornithodoros</taxon>
    </lineage>
</organism>
<evidence type="ECO:0000256" key="1">
    <source>
        <dbReference type="SAM" id="Phobius"/>
    </source>
</evidence>
<evidence type="ECO:0000313" key="2">
    <source>
        <dbReference type="EMBL" id="MAA40123.1"/>
    </source>
</evidence>
<protein>
    <submittedName>
        <fullName evidence="2">Uncharacterized protein</fullName>
    </submittedName>
</protein>
<keyword evidence="1" id="KW-1133">Transmembrane helix</keyword>
<feature type="transmembrane region" description="Helical" evidence="1">
    <location>
        <begin position="6"/>
        <end position="27"/>
    </location>
</feature>
<reference evidence="2" key="1">
    <citation type="submission" date="2017-08" db="EMBL/GenBank/DDBJ databases">
        <title>Ornithodoros erraticus midgut genes differentially expressed after blood feeding.</title>
        <authorList>
            <person name="Oleaga A."/>
        </authorList>
    </citation>
    <scope>NUCLEOTIDE SEQUENCE</scope>
    <source>
        <strain evidence="2">Female</strain>
        <tissue evidence="2">Gut</tissue>
    </source>
</reference>
<sequence length="66" mass="7687">MKPSMFIMTAMTLASSSWTSIVIMNLMTHSLYTFQFYMFSKTCFPREAYIYAHYLLALIVHVMSST</sequence>
<name>A0A293MGQ1_ORNER</name>
<keyword evidence="1" id="KW-0472">Membrane</keyword>
<proteinExistence type="predicted"/>
<dbReference type="EMBL" id="GFWV01015394">
    <property type="protein sequence ID" value="MAA40123.1"/>
    <property type="molecule type" value="Transcribed_RNA"/>
</dbReference>